<dbReference type="InterPro" id="IPR004360">
    <property type="entry name" value="Glyas_Fos-R_dOase_dom"/>
</dbReference>
<evidence type="ECO:0000259" key="1">
    <source>
        <dbReference type="PROSITE" id="PS51819"/>
    </source>
</evidence>
<dbReference type="CDD" id="cd07237">
    <property type="entry name" value="BphC1-RGP6_C_like"/>
    <property type="match status" value="1"/>
</dbReference>
<evidence type="ECO:0000313" key="2">
    <source>
        <dbReference type="EMBL" id="MPM96644.1"/>
    </source>
</evidence>
<dbReference type="Pfam" id="PF00903">
    <property type="entry name" value="Glyoxalase"/>
    <property type="match status" value="1"/>
</dbReference>
<accession>A0A645E4D7</accession>
<protein>
    <submittedName>
        <fullName evidence="2">Iron-dependent extradiol dioxygenase</fullName>
        <ecNumber evidence="2">1.13.11.25</ecNumber>
    </submittedName>
</protein>
<keyword evidence="2" id="KW-0560">Oxidoreductase</keyword>
<dbReference type="InterPro" id="IPR037523">
    <property type="entry name" value="VOC_core"/>
</dbReference>
<gene>
    <name evidence="2" type="primary">hsaC_2</name>
    <name evidence="2" type="ORF">SDC9_143809</name>
</gene>
<dbReference type="Gene3D" id="3.10.180.10">
    <property type="entry name" value="2,3-Dihydroxybiphenyl 1,2-Dioxygenase, domain 1"/>
    <property type="match status" value="2"/>
</dbReference>
<organism evidence="2">
    <name type="scientific">bioreactor metagenome</name>
    <dbReference type="NCBI Taxonomy" id="1076179"/>
    <lineage>
        <taxon>unclassified sequences</taxon>
        <taxon>metagenomes</taxon>
        <taxon>ecological metagenomes</taxon>
    </lineage>
</organism>
<name>A0A645E4D7_9ZZZZ</name>
<proteinExistence type="predicted"/>
<feature type="domain" description="VOC" evidence="1">
    <location>
        <begin position="100"/>
        <end position="225"/>
    </location>
</feature>
<dbReference type="EMBL" id="VSSQ01043002">
    <property type="protein sequence ID" value="MPM96644.1"/>
    <property type="molecule type" value="Genomic_DNA"/>
</dbReference>
<dbReference type="EC" id="1.13.11.25" evidence="2"/>
<dbReference type="PROSITE" id="PS51819">
    <property type="entry name" value="VOC"/>
    <property type="match status" value="2"/>
</dbReference>
<dbReference type="SUPFAM" id="SSF54593">
    <property type="entry name" value="Glyoxalase/Bleomycin resistance protein/Dihydroxybiphenyl dioxygenase"/>
    <property type="match status" value="2"/>
</dbReference>
<keyword evidence="2" id="KW-0223">Dioxygenase</keyword>
<sequence>MDERQFRFQVQPGGKDRYLASGWELLNKDAFDAALKSLDTAKVAYELGSTELCQQRCVQQMAVLFDPSGNRHELVWGFKSDFKRFASPQGVSKFVTGDYGLGHTVLPAPDFEVTVAFVRDVLGFGLSDVYNFKPAGDEGPTVRIHFFHCANGRHHSLALAEFPSPTGCVHVMVEVENMPEVGRAMDRMTQQKVQLSATLGQHTNDRVISFYMKSPAHFDVEYGYGGAILDWEQHIVHEFTAVSLWGHDFTVGRVAQAA</sequence>
<comment type="caution">
    <text evidence="2">The sequence shown here is derived from an EMBL/GenBank/DDBJ whole genome shotgun (WGS) entry which is preliminary data.</text>
</comment>
<reference evidence="2" key="1">
    <citation type="submission" date="2019-08" db="EMBL/GenBank/DDBJ databases">
        <authorList>
            <person name="Kucharzyk K."/>
            <person name="Murdoch R.W."/>
            <person name="Higgins S."/>
            <person name="Loffler F."/>
        </authorList>
    </citation>
    <scope>NUCLEOTIDE SEQUENCE</scope>
</reference>
<feature type="domain" description="VOC" evidence="1">
    <location>
        <begin position="1"/>
        <end position="77"/>
    </location>
</feature>
<dbReference type="InterPro" id="IPR029068">
    <property type="entry name" value="Glyas_Bleomycin-R_OHBP_Dase"/>
</dbReference>
<dbReference type="GO" id="GO:0047071">
    <property type="term" value="F:3,4-dihydroxy-9,10-secoandrosta-1,3,5(10)-triene-9,17-dione 4,5-dioxygenase activity"/>
    <property type="evidence" value="ECO:0007669"/>
    <property type="project" value="UniProtKB-EC"/>
</dbReference>
<dbReference type="AlphaFoldDB" id="A0A645E4D7"/>